<protein>
    <recommendedName>
        <fullName evidence="4">Glycoside hydrolase family 5 domain-containing protein</fullName>
    </recommendedName>
</protein>
<comment type="caution">
    <text evidence="5">The sequence shown here is derived from an EMBL/GenBank/DDBJ whole genome shotgun (WGS) entry which is preliminary data.</text>
</comment>
<reference evidence="5 6" key="1">
    <citation type="submission" date="2017-07" db="EMBL/GenBank/DDBJ databases">
        <title>Recovery of genomes from metagenomes via a dereplication, aggregation, and scoring strategy.</title>
        <authorList>
            <person name="Sieber C.M."/>
            <person name="Probst A.J."/>
            <person name="Sharrar A."/>
            <person name="Thomas B.C."/>
            <person name="Hess M."/>
            <person name="Tringe S.G."/>
            <person name="Banfield J.F."/>
        </authorList>
    </citation>
    <scope>NUCLEOTIDE SEQUENCE [LARGE SCALE GENOMIC DNA]</scope>
    <source>
        <strain evidence="5">JGI_Cruoil_03_51_56</strain>
    </source>
</reference>
<comment type="similarity">
    <text evidence="3">Belongs to the glycosyl hydrolase 5 (cellulase A) family.</text>
</comment>
<dbReference type="InterPro" id="IPR001547">
    <property type="entry name" value="Glyco_hydro_5"/>
</dbReference>
<name>A0A235BX89_UNCW3</name>
<dbReference type="GO" id="GO:0009251">
    <property type="term" value="P:glucan catabolic process"/>
    <property type="evidence" value="ECO:0007669"/>
    <property type="project" value="TreeGrafter"/>
</dbReference>
<dbReference type="AlphaFoldDB" id="A0A235BX89"/>
<dbReference type="PANTHER" id="PTHR34142:SF1">
    <property type="entry name" value="GLYCOSIDE HYDROLASE FAMILY 5 DOMAIN-CONTAINING PROTEIN"/>
    <property type="match status" value="1"/>
</dbReference>
<dbReference type="EMBL" id="NOZP01000031">
    <property type="protein sequence ID" value="OYD16960.1"/>
    <property type="molecule type" value="Genomic_DNA"/>
</dbReference>
<dbReference type="Gene3D" id="3.20.20.80">
    <property type="entry name" value="Glycosidases"/>
    <property type="match status" value="1"/>
</dbReference>
<evidence type="ECO:0000313" key="6">
    <source>
        <dbReference type="Proteomes" id="UP000215559"/>
    </source>
</evidence>
<evidence type="ECO:0000256" key="1">
    <source>
        <dbReference type="ARBA" id="ARBA00022801"/>
    </source>
</evidence>
<dbReference type="Proteomes" id="UP000215559">
    <property type="component" value="Unassembled WGS sequence"/>
</dbReference>
<keyword evidence="1 3" id="KW-0378">Hydrolase</keyword>
<feature type="domain" description="Glycoside hydrolase family 5" evidence="4">
    <location>
        <begin position="22"/>
        <end position="232"/>
    </location>
</feature>
<evidence type="ECO:0000256" key="2">
    <source>
        <dbReference type="ARBA" id="ARBA00023295"/>
    </source>
</evidence>
<keyword evidence="2 3" id="KW-0326">Glycosidase</keyword>
<evidence type="ECO:0000259" key="4">
    <source>
        <dbReference type="Pfam" id="PF00150"/>
    </source>
</evidence>
<dbReference type="Pfam" id="PF00150">
    <property type="entry name" value="Cellulase"/>
    <property type="match status" value="1"/>
</dbReference>
<evidence type="ECO:0000313" key="5">
    <source>
        <dbReference type="EMBL" id="OYD16960.1"/>
    </source>
</evidence>
<proteinExistence type="inferred from homology"/>
<sequence length="321" mass="36926">MMMVFGWGGYFYGGITELEEQLVRLHDAGWNAIRPYAAQPWRNGLHYTQEEIDYIVSRGDELGITVYLDLMHNYPPSDYLTGHKQEWIDFWVQQASRFNNRTNVVIEAINEWAPPNASTGYSWFQDLLDALRSTGIKLPILFNYSQWGGYMTIKALDDPQHNYMIGRHYYGADWDGVTTSPLPTDLDSFAESKGVTGWLRNHFEGSGGSAYQTRQLNVPYCVTELGCSYNYSNMCISGGYLMYPGNMAFVMKYLEYAKKYNANIILHRIGTYDDYHCYYQFAQDYFAQNFWTPQTPPPPPPPSFILPLIIVGGMFFLLSRG</sequence>
<accession>A0A235BX89</accession>
<dbReference type="PANTHER" id="PTHR34142">
    <property type="entry name" value="ENDO-BETA-1,4-GLUCANASE A"/>
    <property type="match status" value="1"/>
</dbReference>
<dbReference type="SUPFAM" id="SSF51445">
    <property type="entry name" value="(Trans)glycosidases"/>
    <property type="match status" value="1"/>
</dbReference>
<evidence type="ECO:0000256" key="3">
    <source>
        <dbReference type="RuleBase" id="RU361153"/>
    </source>
</evidence>
<dbReference type="InterPro" id="IPR017853">
    <property type="entry name" value="GH"/>
</dbReference>
<organism evidence="5 6">
    <name type="scientific">candidate division WOR-3 bacterium JGI_Cruoil_03_51_56</name>
    <dbReference type="NCBI Taxonomy" id="1973747"/>
    <lineage>
        <taxon>Bacteria</taxon>
        <taxon>Bacteria division WOR-3</taxon>
    </lineage>
</organism>
<gene>
    <name evidence="5" type="ORF">CH330_01440</name>
</gene>
<dbReference type="GO" id="GO:0004553">
    <property type="term" value="F:hydrolase activity, hydrolyzing O-glycosyl compounds"/>
    <property type="evidence" value="ECO:0007669"/>
    <property type="project" value="InterPro"/>
</dbReference>